<dbReference type="PROSITE" id="PS50977">
    <property type="entry name" value="HTH_TETR_2"/>
    <property type="match status" value="1"/>
</dbReference>
<dbReference type="Gene3D" id="1.10.10.60">
    <property type="entry name" value="Homeodomain-like"/>
    <property type="match status" value="1"/>
</dbReference>
<dbReference type="Pfam" id="PF00440">
    <property type="entry name" value="TetR_N"/>
    <property type="match status" value="1"/>
</dbReference>
<organism evidence="6 7">
    <name type="scientific">Pseudonocardia petroleophila</name>
    <dbReference type="NCBI Taxonomy" id="37331"/>
    <lineage>
        <taxon>Bacteria</taxon>
        <taxon>Bacillati</taxon>
        <taxon>Actinomycetota</taxon>
        <taxon>Actinomycetes</taxon>
        <taxon>Pseudonocardiales</taxon>
        <taxon>Pseudonocardiaceae</taxon>
        <taxon>Pseudonocardia</taxon>
    </lineage>
</organism>
<evidence type="ECO:0000256" key="1">
    <source>
        <dbReference type="ARBA" id="ARBA00023015"/>
    </source>
</evidence>
<sequence>MPVVNGSESTVSLRKSALLQAAADLFAARGYHAVSTDDIGRAVGISGPGVYRHFASKLELLMTLCDAAMDHLLDGSRAIVESADARPAAIAQLVEFHVEFAASERALLAVYLREQRELPVRELRQLRRRQREYEGVWCEAISAEHGDLAELDVRAVVKVMLSMLNGTAHIRDGISRARLVGLLEQLAAGALGGVGIDISSGPATG</sequence>
<dbReference type="GO" id="GO:0000976">
    <property type="term" value="F:transcription cis-regulatory region binding"/>
    <property type="evidence" value="ECO:0007669"/>
    <property type="project" value="TreeGrafter"/>
</dbReference>
<dbReference type="InterPro" id="IPR001647">
    <property type="entry name" value="HTH_TetR"/>
</dbReference>
<dbReference type="GO" id="GO:0045892">
    <property type="term" value="P:negative regulation of DNA-templated transcription"/>
    <property type="evidence" value="ECO:0007669"/>
    <property type="project" value="UniProtKB-ARBA"/>
</dbReference>
<dbReference type="FunFam" id="1.10.10.60:FF:000141">
    <property type="entry name" value="TetR family transcriptional regulator"/>
    <property type="match status" value="1"/>
</dbReference>
<dbReference type="SUPFAM" id="SSF48498">
    <property type="entry name" value="Tetracyclin repressor-like, C-terminal domain"/>
    <property type="match status" value="1"/>
</dbReference>
<dbReference type="RefSeq" id="WP_185717161.1">
    <property type="nucleotide sequence ID" value="NZ_BAAAWI010000001.1"/>
</dbReference>
<keyword evidence="3" id="KW-0804">Transcription</keyword>
<reference evidence="6 7" key="1">
    <citation type="submission" date="2020-08" db="EMBL/GenBank/DDBJ databases">
        <authorList>
            <person name="Mo P."/>
        </authorList>
    </citation>
    <scope>NUCLEOTIDE SEQUENCE [LARGE SCALE GENOMIC DNA]</scope>
    <source>
        <strain evidence="6 7">CGMCC 4.1532</strain>
    </source>
</reference>
<keyword evidence="7" id="KW-1185">Reference proteome</keyword>
<name>A0A7G7MC88_9PSEU</name>
<dbReference type="PROSITE" id="PS01081">
    <property type="entry name" value="HTH_TETR_1"/>
    <property type="match status" value="1"/>
</dbReference>
<dbReference type="InterPro" id="IPR041490">
    <property type="entry name" value="KstR2_TetR_C"/>
</dbReference>
<dbReference type="KEGG" id="ppel:H6H00_19405"/>
<evidence type="ECO:0000256" key="3">
    <source>
        <dbReference type="ARBA" id="ARBA00023163"/>
    </source>
</evidence>
<dbReference type="EMBL" id="CP060131">
    <property type="protein sequence ID" value="QNG50399.1"/>
    <property type="molecule type" value="Genomic_DNA"/>
</dbReference>
<gene>
    <name evidence="6" type="ORF">H6H00_19405</name>
</gene>
<keyword evidence="2 4" id="KW-0238">DNA-binding</keyword>
<dbReference type="SUPFAM" id="SSF46689">
    <property type="entry name" value="Homeodomain-like"/>
    <property type="match status" value="1"/>
</dbReference>
<evidence type="ECO:0000259" key="5">
    <source>
        <dbReference type="PROSITE" id="PS50977"/>
    </source>
</evidence>
<dbReference type="InterPro" id="IPR009057">
    <property type="entry name" value="Homeodomain-like_sf"/>
</dbReference>
<feature type="domain" description="HTH tetR-type" evidence="5">
    <location>
        <begin position="12"/>
        <end position="72"/>
    </location>
</feature>
<keyword evidence="1" id="KW-0805">Transcription regulation</keyword>
<dbReference type="InterPro" id="IPR036271">
    <property type="entry name" value="Tet_transcr_reg_TetR-rel_C_sf"/>
</dbReference>
<feature type="DNA-binding region" description="H-T-H motif" evidence="4">
    <location>
        <begin position="35"/>
        <end position="54"/>
    </location>
</feature>
<dbReference type="PANTHER" id="PTHR30055:SF234">
    <property type="entry name" value="HTH-TYPE TRANSCRIPTIONAL REGULATOR BETI"/>
    <property type="match status" value="1"/>
</dbReference>
<evidence type="ECO:0000313" key="7">
    <source>
        <dbReference type="Proteomes" id="UP000515728"/>
    </source>
</evidence>
<evidence type="ECO:0000256" key="4">
    <source>
        <dbReference type="PROSITE-ProRule" id="PRU00335"/>
    </source>
</evidence>
<dbReference type="AlphaFoldDB" id="A0A7G7MC88"/>
<evidence type="ECO:0000313" key="6">
    <source>
        <dbReference type="EMBL" id="QNG50399.1"/>
    </source>
</evidence>
<dbReference type="GO" id="GO:0003700">
    <property type="term" value="F:DNA-binding transcription factor activity"/>
    <property type="evidence" value="ECO:0007669"/>
    <property type="project" value="TreeGrafter"/>
</dbReference>
<evidence type="ECO:0000256" key="2">
    <source>
        <dbReference type="ARBA" id="ARBA00023125"/>
    </source>
</evidence>
<dbReference type="Pfam" id="PF17932">
    <property type="entry name" value="TetR_C_24"/>
    <property type="match status" value="1"/>
</dbReference>
<dbReference type="Proteomes" id="UP000515728">
    <property type="component" value="Chromosome"/>
</dbReference>
<dbReference type="InterPro" id="IPR023772">
    <property type="entry name" value="DNA-bd_HTH_TetR-type_CS"/>
</dbReference>
<dbReference type="Gene3D" id="1.10.357.10">
    <property type="entry name" value="Tetracycline Repressor, domain 2"/>
    <property type="match status" value="1"/>
</dbReference>
<proteinExistence type="predicted"/>
<dbReference type="PANTHER" id="PTHR30055">
    <property type="entry name" value="HTH-TYPE TRANSCRIPTIONAL REGULATOR RUTR"/>
    <property type="match status" value="1"/>
</dbReference>
<dbReference type="InterPro" id="IPR050109">
    <property type="entry name" value="HTH-type_TetR-like_transc_reg"/>
</dbReference>
<accession>A0A7G7MC88</accession>
<protein>
    <submittedName>
        <fullName evidence="6">TetR/AcrR family transcriptional regulator</fullName>
    </submittedName>
</protein>
<dbReference type="PRINTS" id="PR00455">
    <property type="entry name" value="HTHTETR"/>
</dbReference>